<dbReference type="EMBL" id="JAGTJR010000101">
    <property type="protein sequence ID" value="KAH7010927.1"/>
    <property type="molecule type" value="Genomic_DNA"/>
</dbReference>
<dbReference type="PANTHER" id="PTHR46972:SF1">
    <property type="entry name" value="FAD DEPENDENT OXIDOREDUCTASE DOMAIN-CONTAINING PROTEIN"/>
    <property type="match status" value="1"/>
</dbReference>
<accession>A0ABQ8FSX4</accession>
<organism evidence="7 8">
    <name type="scientific">Macrophomina phaseolina</name>
    <dbReference type="NCBI Taxonomy" id="35725"/>
    <lineage>
        <taxon>Eukaryota</taxon>
        <taxon>Fungi</taxon>
        <taxon>Dikarya</taxon>
        <taxon>Ascomycota</taxon>
        <taxon>Pezizomycotina</taxon>
        <taxon>Dothideomycetes</taxon>
        <taxon>Dothideomycetes incertae sedis</taxon>
        <taxon>Botryosphaeriales</taxon>
        <taxon>Botryosphaeriaceae</taxon>
        <taxon>Macrophomina</taxon>
    </lineage>
</organism>
<dbReference type="Pfam" id="PF01494">
    <property type="entry name" value="FAD_binding_3"/>
    <property type="match status" value="2"/>
</dbReference>
<evidence type="ECO:0000256" key="3">
    <source>
        <dbReference type="ARBA" id="ARBA00023002"/>
    </source>
</evidence>
<dbReference type="SUPFAM" id="SSF51905">
    <property type="entry name" value="FAD/NAD(P)-binding domain"/>
    <property type="match status" value="1"/>
</dbReference>
<keyword evidence="5" id="KW-0472">Membrane</keyword>
<evidence type="ECO:0000256" key="2">
    <source>
        <dbReference type="ARBA" id="ARBA00022827"/>
    </source>
</evidence>
<keyword evidence="4" id="KW-0503">Monooxygenase</keyword>
<evidence type="ECO:0000256" key="1">
    <source>
        <dbReference type="ARBA" id="ARBA00022630"/>
    </source>
</evidence>
<feature type="domain" description="FAD-binding" evidence="6">
    <location>
        <begin position="314"/>
        <end position="350"/>
    </location>
</feature>
<keyword evidence="2" id="KW-0274">FAD</keyword>
<dbReference type="PRINTS" id="PR00420">
    <property type="entry name" value="RNGMNOXGNASE"/>
</dbReference>
<feature type="transmembrane region" description="Helical" evidence="5">
    <location>
        <begin position="409"/>
        <end position="427"/>
    </location>
</feature>
<comment type="caution">
    <text evidence="7">The sequence shown here is derived from an EMBL/GenBank/DDBJ whole genome shotgun (WGS) entry which is preliminary data.</text>
</comment>
<evidence type="ECO:0000256" key="4">
    <source>
        <dbReference type="ARBA" id="ARBA00023033"/>
    </source>
</evidence>
<keyword evidence="5" id="KW-0812">Transmembrane</keyword>
<sequence>MSPRIHAGPRIAIIGAGPAGCTLARLLLTETGLGPENIAIFEREPVLDARDQGGTLDLHEQTGQAALRRCGLHDQFAACARFDGDALAVRDKHMTPWLTLRSSHAAASAGVLGGPALGKPEVDRLALRRLLLDALPAAVVRWGRAVRSVDAAAGRVCFGDGSDERGFDLIVGADGAHSAVRRALSPQQPFYSGVAGWTLAVRDAAARRPLLHKLVNRGSFFAFSDGRLVLGQQLGDGAIYVSAWAARSEGWMHEAGFDVRDGRAVKAALLHELRDWAPEAREMIAACDEGEVWPRSLLMLPVGFTWDSKPGATILGDAAHLMTPFVGEGVNAALKDAMELADAIAAALKRGWSRHVLAEETRRYEDGMFRRIHKVQKRTEDMMKLMLFTEGAPRTVMDRWIVRSMSDELSALKLLLVRLAVCIYYFLFRLVY</sequence>
<dbReference type="Proteomes" id="UP000774617">
    <property type="component" value="Unassembled WGS sequence"/>
</dbReference>
<proteinExistence type="predicted"/>
<keyword evidence="8" id="KW-1185">Reference proteome</keyword>
<evidence type="ECO:0000259" key="6">
    <source>
        <dbReference type="Pfam" id="PF01494"/>
    </source>
</evidence>
<dbReference type="InterPro" id="IPR036188">
    <property type="entry name" value="FAD/NAD-bd_sf"/>
</dbReference>
<reference evidence="7 8" key="1">
    <citation type="journal article" date="2021" name="Nat. Commun.">
        <title>Genetic determinants of endophytism in the Arabidopsis root mycobiome.</title>
        <authorList>
            <person name="Mesny F."/>
            <person name="Miyauchi S."/>
            <person name="Thiergart T."/>
            <person name="Pickel B."/>
            <person name="Atanasova L."/>
            <person name="Karlsson M."/>
            <person name="Huettel B."/>
            <person name="Barry K.W."/>
            <person name="Haridas S."/>
            <person name="Chen C."/>
            <person name="Bauer D."/>
            <person name="Andreopoulos W."/>
            <person name="Pangilinan J."/>
            <person name="LaButti K."/>
            <person name="Riley R."/>
            <person name="Lipzen A."/>
            <person name="Clum A."/>
            <person name="Drula E."/>
            <person name="Henrissat B."/>
            <person name="Kohler A."/>
            <person name="Grigoriev I.V."/>
            <person name="Martin F.M."/>
            <person name="Hacquard S."/>
        </authorList>
    </citation>
    <scope>NUCLEOTIDE SEQUENCE [LARGE SCALE GENOMIC DNA]</scope>
    <source>
        <strain evidence="7 8">MPI-SDFR-AT-0080</strain>
    </source>
</reference>
<name>A0ABQ8FSX4_9PEZI</name>
<evidence type="ECO:0000313" key="8">
    <source>
        <dbReference type="Proteomes" id="UP000774617"/>
    </source>
</evidence>
<dbReference type="InterPro" id="IPR002938">
    <property type="entry name" value="FAD-bd"/>
</dbReference>
<protein>
    <recommendedName>
        <fullName evidence="6">FAD-binding domain-containing protein</fullName>
    </recommendedName>
</protein>
<dbReference type="PANTHER" id="PTHR46972">
    <property type="entry name" value="MONOOXYGENASE ASQM-RELATED"/>
    <property type="match status" value="1"/>
</dbReference>
<dbReference type="Gene3D" id="3.50.50.60">
    <property type="entry name" value="FAD/NAD(P)-binding domain"/>
    <property type="match status" value="1"/>
</dbReference>
<keyword evidence="5" id="KW-1133">Transmembrane helix</keyword>
<feature type="domain" description="FAD-binding" evidence="6">
    <location>
        <begin position="11"/>
        <end position="198"/>
    </location>
</feature>
<evidence type="ECO:0000256" key="5">
    <source>
        <dbReference type="SAM" id="Phobius"/>
    </source>
</evidence>
<keyword evidence="3" id="KW-0560">Oxidoreductase</keyword>
<gene>
    <name evidence="7" type="ORF">B0J12DRAFT_587124</name>
</gene>
<evidence type="ECO:0000313" key="7">
    <source>
        <dbReference type="EMBL" id="KAH7010927.1"/>
    </source>
</evidence>
<keyword evidence="1" id="KW-0285">Flavoprotein</keyword>